<accession>A0ABT2XBK7</accession>
<reference evidence="2 3" key="1">
    <citation type="submission" date="2021-07" db="EMBL/GenBank/DDBJ databases">
        <title>Clinical implication of Pseudomonas aeruginosa: further insight on the antimicrobial resistance.</title>
        <authorList>
            <person name="Macori G."/>
            <person name="Fanning S."/>
            <person name="Alqahtani A."/>
        </authorList>
    </citation>
    <scope>NUCLEOTIDE SEQUENCE [LARGE SCALE GENOMIC DNA]</scope>
    <source>
        <strain evidence="2 3">CFS3442</strain>
    </source>
</reference>
<name>A0ABT2XBK7_9GAMM</name>
<dbReference type="RefSeq" id="WP_197610667.1">
    <property type="nucleotide sequence ID" value="NZ_JAHWBK010000002.1"/>
</dbReference>
<dbReference type="Pfam" id="PF09346">
    <property type="entry name" value="SMI1_KNR4"/>
    <property type="match status" value="1"/>
</dbReference>
<comment type="caution">
    <text evidence="2">The sequence shown here is derived from an EMBL/GenBank/DDBJ whole genome shotgun (WGS) entry which is preliminary data.</text>
</comment>
<evidence type="ECO:0000313" key="2">
    <source>
        <dbReference type="EMBL" id="MCV0323329.1"/>
    </source>
</evidence>
<evidence type="ECO:0000313" key="3">
    <source>
        <dbReference type="Proteomes" id="UP001208054"/>
    </source>
</evidence>
<protein>
    <submittedName>
        <fullName evidence="2">SMI1/KNR4 family protein</fullName>
    </submittedName>
</protein>
<dbReference type="EMBL" id="JAHWBK010000002">
    <property type="protein sequence ID" value="MCV0323329.1"/>
    <property type="molecule type" value="Genomic_DNA"/>
</dbReference>
<feature type="domain" description="Knr4/Smi1-like" evidence="1">
    <location>
        <begin position="39"/>
        <end position="151"/>
    </location>
</feature>
<keyword evidence="3" id="KW-1185">Reference proteome</keyword>
<sequence>MKVLYSGFLKFLVAKGWSLVGRSDRDGVSPSSDNLVNSDIPAYYLEFLLNFLSLANEDESRWFVSIEEFAGVSDSAFSWDEFEKMSIDAAMTDADGEDVRKFWVEYLPIFIAVDRDYQFVGLDRSSGVVVHGVEPDFESVTRLAETFDEFLVAAMNGQYDELFFGR</sequence>
<dbReference type="InterPro" id="IPR018958">
    <property type="entry name" value="Knr4/Smi1-like_dom"/>
</dbReference>
<proteinExistence type="predicted"/>
<organism evidence="2 3">
    <name type="scientific">Stenotrophomonas riyadhensis</name>
    <dbReference type="NCBI Taxonomy" id="2859893"/>
    <lineage>
        <taxon>Bacteria</taxon>
        <taxon>Pseudomonadati</taxon>
        <taxon>Pseudomonadota</taxon>
        <taxon>Gammaproteobacteria</taxon>
        <taxon>Lysobacterales</taxon>
        <taxon>Lysobacteraceae</taxon>
        <taxon>Stenotrophomonas</taxon>
    </lineage>
</organism>
<evidence type="ECO:0000259" key="1">
    <source>
        <dbReference type="Pfam" id="PF09346"/>
    </source>
</evidence>
<dbReference type="Proteomes" id="UP001208054">
    <property type="component" value="Unassembled WGS sequence"/>
</dbReference>
<gene>
    <name evidence="2" type="ORF">KYJ44_03270</name>
</gene>